<keyword evidence="3" id="KW-0472">Membrane</keyword>
<keyword evidence="2" id="KW-0175">Coiled coil</keyword>
<evidence type="ECO:0000259" key="4">
    <source>
        <dbReference type="Pfam" id="PF07228"/>
    </source>
</evidence>
<dbReference type="GO" id="GO:0016791">
    <property type="term" value="F:phosphatase activity"/>
    <property type="evidence" value="ECO:0007669"/>
    <property type="project" value="TreeGrafter"/>
</dbReference>
<reference evidence="5 6" key="1">
    <citation type="submission" date="2019-12" db="EMBL/GenBank/DDBJ databases">
        <authorList>
            <person name="Zhao J."/>
        </authorList>
    </citation>
    <scope>NUCLEOTIDE SEQUENCE [LARGE SCALE GENOMIC DNA]</scope>
    <source>
        <strain evidence="5 6">S-15</strain>
    </source>
</reference>
<evidence type="ECO:0000256" key="3">
    <source>
        <dbReference type="SAM" id="Phobius"/>
    </source>
</evidence>
<comment type="caution">
    <text evidence="5">The sequence shown here is derived from an EMBL/GenBank/DDBJ whole genome shotgun (WGS) entry which is preliminary data.</text>
</comment>
<feature type="coiled-coil region" evidence="2">
    <location>
        <begin position="319"/>
        <end position="353"/>
    </location>
</feature>
<evidence type="ECO:0000313" key="6">
    <source>
        <dbReference type="Proteomes" id="UP000470771"/>
    </source>
</evidence>
<dbReference type="InterPro" id="IPR052016">
    <property type="entry name" value="Bact_Sigma-Reg"/>
</dbReference>
<keyword evidence="1" id="KW-0378">Hydrolase</keyword>
<dbReference type="EMBL" id="WWNE01000003">
    <property type="protein sequence ID" value="NBG64913.1"/>
    <property type="molecule type" value="Genomic_DNA"/>
</dbReference>
<dbReference type="AlphaFoldDB" id="A0A6N9NGA6"/>
<dbReference type="Proteomes" id="UP000470771">
    <property type="component" value="Unassembled WGS sequence"/>
</dbReference>
<dbReference type="InterPro" id="IPR036457">
    <property type="entry name" value="PPM-type-like_dom_sf"/>
</dbReference>
<dbReference type="InterPro" id="IPR001932">
    <property type="entry name" value="PPM-type_phosphatase-like_dom"/>
</dbReference>
<dbReference type="Gene3D" id="3.60.40.10">
    <property type="entry name" value="PPM-type phosphatase domain"/>
    <property type="match status" value="1"/>
</dbReference>
<keyword evidence="3" id="KW-0812">Transmembrane</keyword>
<sequence>MKTQMFNSLRSQLFIIFILFSMLSALASIFTFSYFDKKAEIIEIENHFNKLKSSFQSIRLAQENFYRQDLIDTVYYHFGDSYYTKASKENSRDFQNEWSLLMEKSSNTQLNFSNSFQRISTEFNSYISYYEHLKKLLHTRGFKNYGIEGKMRTYAHQLEDNQTIPLKQVLQLRRHEKDFIIRQDIKYVTLFNILVNQISKLNGDNDILYQYASSFNKFAELEQSIGLKTNTGLTKRINEQADTVNFYLKKTESELGEKSKAILYELQVAYSIIILSFIFISIVGAIILSKRISKRISVLSNGIAFFVDSNFTMRSKLNVSDKKDEISKLVQNVQKLEEEIVSYINLFKEKVDEKTAEILIQKTKIEEQNNKIVHQHAVLEAKNKDITDSLRYARRIQQALMPSKENFDELFNEYAYIFQPKDIVSGDSIWVSKVNGQLLFASIDCTGHGVPGAFISILAINSLNEAVKTNELNPANILSIANDIMYYSLKHYKIDKTGEGIKDGMDISLCSFNPNTKVLNYAGANNSIFILSKEERIKDSEHSIKVEVIEGTYITELKPNKLSIGAESNIILGAIQNQTIQLEKGDCVFQLSDGYVDQFGGARGKKFKKKQLKELLAQSFDLKLSHQQNLLERTISKWMEGYEQVDDISLFAIRV</sequence>
<proteinExistence type="predicted"/>
<dbReference type="PANTHER" id="PTHR43156:SF9">
    <property type="entry name" value="HAMP DOMAIN-CONTAINING PROTEIN"/>
    <property type="match status" value="1"/>
</dbReference>
<gene>
    <name evidence="5" type="ORF">GQN54_02210</name>
</gene>
<dbReference type="Gene3D" id="6.10.340.10">
    <property type="match status" value="1"/>
</dbReference>
<accession>A0A6N9NGA6</accession>
<name>A0A6N9NGA6_9FLAO</name>
<dbReference type="RefSeq" id="WP_160631511.1">
    <property type="nucleotide sequence ID" value="NZ_WWNE01000003.1"/>
</dbReference>
<dbReference type="Pfam" id="PF07228">
    <property type="entry name" value="SpoIIE"/>
    <property type="match status" value="1"/>
</dbReference>
<feature type="domain" description="PPM-type phosphatase" evidence="4">
    <location>
        <begin position="436"/>
        <end position="655"/>
    </location>
</feature>
<evidence type="ECO:0000256" key="2">
    <source>
        <dbReference type="SAM" id="Coils"/>
    </source>
</evidence>
<evidence type="ECO:0000256" key="1">
    <source>
        <dbReference type="ARBA" id="ARBA00022801"/>
    </source>
</evidence>
<protein>
    <submittedName>
        <fullName evidence="5">SpoIIE family protein phosphatase</fullName>
    </submittedName>
</protein>
<keyword evidence="6" id="KW-1185">Reference proteome</keyword>
<evidence type="ECO:0000313" key="5">
    <source>
        <dbReference type="EMBL" id="NBG64913.1"/>
    </source>
</evidence>
<keyword evidence="3" id="KW-1133">Transmembrane helix</keyword>
<feature type="transmembrane region" description="Helical" evidence="3">
    <location>
        <begin position="268"/>
        <end position="288"/>
    </location>
</feature>
<dbReference type="PANTHER" id="PTHR43156">
    <property type="entry name" value="STAGE II SPORULATION PROTEIN E-RELATED"/>
    <property type="match status" value="1"/>
</dbReference>
<organism evidence="5 6">
    <name type="scientific">Acidiluteibacter ferrifornacis</name>
    <dbReference type="NCBI Taxonomy" id="2692424"/>
    <lineage>
        <taxon>Bacteria</taxon>
        <taxon>Pseudomonadati</taxon>
        <taxon>Bacteroidota</taxon>
        <taxon>Flavobacteriia</taxon>
        <taxon>Flavobacteriales</taxon>
        <taxon>Cryomorphaceae</taxon>
        <taxon>Acidiluteibacter</taxon>
    </lineage>
</organism>